<dbReference type="Pfam" id="PF00668">
    <property type="entry name" value="Condensation"/>
    <property type="match status" value="1"/>
</dbReference>
<dbReference type="SMART" id="SM00823">
    <property type="entry name" value="PKS_PP"/>
    <property type="match status" value="1"/>
</dbReference>
<dbReference type="Pfam" id="PF07993">
    <property type="entry name" value="NAD_binding_4"/>
    <property type="match status" value="1"/>
</dbReference>
<dbReference type="PANTHER" id="PTHR44845:SF6">
    <property type="entry name" value="BETA-ALANINE-ACTIVATING ENZYME"/>
    <property type="match status" value="1"/>
</dbReference>
<sequence>MPTPDRHTTPAYHPLLAAQEGIWAGQQLDADSPAYNTAEYLRITGPVDPAVFDRALHHVVAETEALNVTFDTDDTGRPRQTTTPAGDWRTHIADLTTGPDPHAAALAWMDEDMSRPVDLTRGPVFGHALLRTGPQEFLWYHRVHHIALDGFGLSLVARRVAEVYSALMAGEPVPDSGFGTLESVRAEEAAYRDSARHTKDRTYWTDRYADHPPVATPAGRSALPARTFHRHVTDLDPSAADRLRTVARDLSVTWSEVLLAVTVAHLHRLTRAPEIVLSLPAMGRLGSVSLRVPAMVRNILPLRIPVAPDDSLRVLAPRLSRELRAGLPHQRYRYEQLRRDLKLVGGQRRLSGPGVNIMPFEYDLKFAGHPSTVHNVSAGPVDDLAVNVYDRGDGTGLRVAVDANPDLYTKAETAAFQEGLLALLAQALADPDRPLGGPRAHQAVPVLDGGPLPAPARPVLSLIADHAARRGGAVAVEYDGDSLTYAQLFGAARDIGRRLAARGVGRGDVVAVALPRGADAVTAVLGVLMSGAAYCPVDPKAPADRTARVLADTAPALVLTTADRAADFPDHTVLPLHEQAPVSATTPTPPGPTDLAYVLHTSGSTGRPKGVAIGHGALAHFVAAATHRYGLRREDRVLQFAPLHFDASVEEIFLTLCTGATLVIRTDDMTESVPRFLDACARLRVSVLDLPTAYWHELAYAASTGAATLPEAVHTVVIGGEAALPERVERWRKAVGTSIALLNTYGPTEATVVATVADLHDPELAAADVPIGLPLPGTRAAVVDGELYLLGSTLADGYRPEVPDSTRFAPLTALPDAPRAYRTGDLVRIGEDGQLRHLGRADTEFKISGQRVQPAEVESALLTHPLIREAAVAGQVLPDGTRRLAAHLVSEAPAPSAAEVREHLRARLPAAMIPSAVEFVERLPRTSSGKIDRAALAEPSAHRAPTTGSPLEQTITGVWRHLLGTGTVAVDDDVFDLGAQSLQAIQAANRLGVELGRDIKVAWLFQHPTATALARFLADTQRPTAPAGLPPALLADTRLDPGIQPGISRAARDAPRRILLTGATGFVGAHLLARLLADTGAEIVCTVRAADVSEATGHIHTALTRHGITLDEQASARLTALPADLARTDLGLHRETLSDLAATCDAIFHNAATVSIMRDYATLRAANTESTRQLLRLAAVNTTPLHYVSTLSVAPPASHSPEVPEAFLPPHEGLRYGYQQSKWASERLLEQAAERGLPVTVHRLGRVVGPAGTGYVNESDFLWSVLRAGIPEEIVPELYEDEIWTPVDFVARSLVHLSLNPDTTATGPVFNHATLPRVRLSDVYGWLRDYGYPVRLLPLARWRQQLPASADAAATTLAFFDSADGESAQPGTETDLRLGHVRADRVRAALDSAGITCPPVDRALFFRYLDHCVTAGVLPAPARRREPRARVPAK</sequence>
<dbReference type="InterPro" id="IPR023213">
    <property type="entry name" value="CAT-like_dom_sf"/>
</dbReference>
<dbReference type="GO" id="GO:0017000">
    <property type="term" value="P:antibiotic biosynthetic process"/>
    <property type="evidence" value="ECO:0007669"/>
    <property type="project" value="UniProtKB-ARBA"/>
</dbReference>
<keyword evidence="4" id="KW-0436">Ligase</keyword>
<evidence type="ECO:0000259" key="5">
    <source>
        <dbReference type="PROSITE" id="PS50075"/>
    </source>
</evidence>
<dbReference type="PROSITE" id="PS00455">
    <property type="entry name" value="AMP_BINDING"/>
    <property type="match status" value="1"/>
</dbReference>
<dbReference type="SUPFAM" id="SSF52777">
    <property type="entry name" value="CoA-dependent acyltransferases"/>
    <property type="match status" value="2"/>
</dbReference>
<dbReference type="Gene3D" id="1.10.1200.10">
    <property type="entry name" value="ACP-like"/>
    <property type="match status" value="1"/>
</dbReference>
<feature type="domain" description="Carrier" evidence="5">
    <location>
        <begin position="946"/>
        <end position="1021"/>
    </location>
</feature>
<dbReference type="InterPro" id="IPR036736">
    <property type="entry name" value="ACP-like_sf"/>
</dbReference>
<dbReference type="InterPro" id="IPR020845">
    <property type="entry name" value="AMP-binding_CS"/>
</dbReference>
<dbReference type="Pfam" id="PF00501">
    <property type="entry name" value="AMP-binding"/>
    <property type="match status" value="1"/>
</dbReference>
<dbReference type="Gene3D" id="3.30.559.30">
    <property type="entry name" value="Nonribosomal peptide synthetase, condensation domain"/>
    <property type="match status" value="1"/>
</dbReference>
<dbReference type="NCBIfam" id="TIGR01733">
    <property type="entry name" value="AA-adenyl-dom"/>
    <property type="match status" value="1"/>
</dbReference>
<dbReference type="Gene3D" id="3.30.559.10">
    <property type="entry name" value="Chloramphenicol acetyltransferase-like domain"/>
    <property type="match status" value="1"/>
</dbReference>
<evidence type="ECO:0000313" key="7">
    <source>
        <dbReference type="Proteomes" id="UP000198614"/>
    </source>
</evidence>
<evidence type="ECO:0000256" key="1">
    <source>
        <dbReference type="ARBA" id="ARBA00001957"/>
    </source>
</evidence>
<dbReference type="Proteomes" id="UP000198614">
    <property type="component" value="Unassembled WGS sequence"/>
</dbReference>
<dbReference type="InterPro" id="IPR001242">
    <property type="entry name" value="Condensation_dom"/>
</dbReference>
<protein>
    <submittedName>
        <fullName evidence="6">Nonribosomal peptide synthetase MxcG</fullName>
    </submittedName>
</protein>
<keyword evidence="3" id="KW-0597">Phosphoprotein</keyword>
<dbReference type="OrthoDB" id="2472181at2"/>
<dbReference type="SUPFAM" id="SSF47336">
    <property type="entry name" value="ACP-like"/>
    <property type="match status" value="1"/>
</dbReference>
<dbReference type="InterPro" id="IPR025110">
    <property type="entry name" value="AMP-bd_C"/>
</dbReference>
<dbReference type="InterPro" id="IPR045851">
    <property type="entry name" value="AMP-bd_C_sf"/>
</dbReference>
<dbReference type="Gene3D" id="3.40.50.720">
    <property type="entry name" value="NAD(P)-binding Rossmann-like Domain"/>
    <property type="match status" value="1"/>
</dbReference>
<dbReference type="InterPro" id="IPR000873">
    <property type="entry name" value="AMP-dep_synth/lig_dom"/>
</dbReference>
<dbReference type="InterPro" id="IPR020806">
    <property type="entry name" value="PKS_PP-bd"/>
</dbReference>
<gene>
    <name evidence="6" type="ORF">SAMN05216260_102499</name>
</gene>
<comment type="cofactor">
    <cofactor evidence="1">
        <name>pantetheine 4'-phosphate</name>
        <dbReference type="ChEBI" id="CHEBI:47942"/>
    </cofactor>
</comment>
<evidence type="ECO:0000256" key="4">
    <source>
        <dbReference type="ARBA" id="ARBA00022598"/>
    </source>
</evidence>
<dbReference type="SUPFAM" id="SSF56801">
    <property type="entry name" value="Acetyl-CoA synthetase-like"/>
    <property type="match status" value="1"/>
</dbReference>
<dbReference type="GO" id="GO:0008610">
    <property type="term" value="P:lipid biosynthetic process"/>
    <property type="evidence" value="ECO:0007669"/>
    <property type="project" value="UniProtKB-ARBA"/>
</dbReference>
<reference evidence="6 7" key="1">
    <citation type="submission" date="2016-10" db="EMBL/GenBank/DDBJ databases">
        <authorList>
            <person name="de Groot N.N."/>
        </authorList>
    </citation>
    <scope>NUCLEOTIDE SEQUENCE [LARGE SCALE GENOMIC DNA]</scope>
    <source>
        <strain evidence="6 7">CGMCC 4.1859</strain>
    </source>
</reference>
<dbReference type="PANTHER" id="PTHR44845">
    <property type="entry name" value="CARRIER DOMAIN-CONTAINING PROTEIN"/>
    <property type="match status" value="1"/>
</dbReference>
<dbReference type="SUPFAM" id="SSF51735">
    <property type="entry name" value="NAD(P)-binding Rossmann-fold domains"/>
    <property type="match status" value="1"/>
</dbReference>
<dbReference type="Pfam" id="PF00550">
    <property type="entry name" value="PP-binding"/>
    <property type="match status" value="1"/>
</dbReference>
<dbReference type="Pfam" id="PF13193">
    <property type="entry name" value="AMP-binding_C"/>
    <property type="match status" value="1"/>
</dbReference>
<evidence type="ECO:0000313" key="6">
    <source>
        <dbReference type="EMBL" id="SDE59242.1"/>
    </source>
</evidence>
<dbReference type="InterPro" id="IPR010080">
    <property type="entry name" value="Thioester_reductase-like_dom"/>
</dbReference>
<keyword evidence="2" id="KW-0596">Phosphopantetheine</keyword>
<evidence type="ECO:0000256" key="3">
    <source>
        <dbReference type="ARBA" id="ARBA00022553"/>
    </source>
</evidence>
<organism evidence="6 7">
    <name type="scientific">Streptomyces griseoaurantiacus</name>
    <dbReference type="NCBI Taxonomy" id="68213"/>
    <lineage>
        <taxon>Bacteria</taxon>
        <taxon>Bacillati</taxon>
        <taxon>Actinomycetota</taxon>
        <taxon>Actinomycetes</taxon>
        <taxon>Kitasatosporales</taxon>
        <taxon>Streptomycetaceae</taxon>
        <taxon>Streptomyces</taxon>
        <taxon>Streptomyces aurantiacus group</taxon>
    </lineage>
</organism>
<name>A0A1G7E6E2_9ACTN</name>
<dbReference type="InterPro" id="IPR013120">
    <property type="entry name" value="FAR_NAD-bd"/>
</dbReference>
<dbReference type="GO" id="GO:0031177">
    <property type="term" value="F:phosphopantetheine binding"/>
    <property type="evidence" value="ECO:0007669"/>
    <property type="project" value="InterPro"/>
</dbReference>
<dbReference type="InterPro" id="IPR010071">
    <property type="entry name" value="AA_adenyl_dom"/>
</dbReference>
<dbReference type="CDD" id="cd05235">
    <property type="entry name" value="SDR_e1"/>
    <property type="match status" value="1"/>
</dbReference>
<dbReference type="Gene3D" id="3.30.300.30">
    <property type="match status" value="1"/>
</dbReference>
<accession>A0A1G7E6E2</accession>
<dbReference type="InterPro" id="IPR036291">
    <property type="entry name" value="NAD(P)-bd_dom_sf"/>
</dbReference>
<dbReference type="GO" id="GO:0016874">
    <property type="term" value="F:ligase activity"/>
    <property type="evidence" value="ECO:0007669"/>
    <property type="project" value="UniProtKB-KW"/>
</dbReference>
<dbReference type="PROSITE" id="PS50075">
    <property type="entry name" value="CARRIER"/>
    <property type="match status" value="1"/>
</dbReference>
<dbReference type="EMBL" id="FNAX01000002">
    <property type="protein sequence ID" value="SDE59242.1"/>
    <property type="molecule type" value="Genomic_DNA"/>
</dbReference>
<dbReference type="InterPro" id="IPR009081">
    <property type="entry name" value="PP-bd_ACP"/>
</dbReference>
<evidence type="ECO:0000256" key="2">
    <source>
        <dbReference type="ARBA" id="ARBA00022450"/>
    </source>
</evidence>
<dbReference type="Gene3D" id="3.40.50.980">
    <property type="match status" value="2"/>
</dbReference>
<proteinExistence type="predicted"/>
<dbReference type="Gene3D" id="2.30.38.10">
    <property type="entry name" value="Luciferase, Domain 3"/>
    <property type="match status" value="1"/>
</dbReference>
<dbReference type="NCBIfam" id="TIGR01746">
    <property type="entry name" value="Thioester-redct"/>
    <property type="match status" value="1"/>
</dbReference>
<dbReference type="CDD" id="cd05930">
    <property type="entry name" value="A_NRPS"/>
    <property type="match status" value="1"/>
</dbReference>